<dbReference type="PATRIC" id="fig|1341156.4.peg.3213"/>
<accession>A0A011WMD3</accession>
<keyword evidence="3" id="KW-1185">Reference proteome</keyword>
<protein>
    <recommendedName>
        <fullName evidence="4">Phage protein</fullName>
    </recommendedName>
</protein>
<evidence type="ECO:0000313" key="1">
    <source>
        <dbReference type="EMBL" id="EXM38180.1"/>
    </source>
</evidence>
<evidence type="ECO:0000313" key="3">
    <source>
        <dbReference type="Proteomes" id="UP000021369"/>
    </source>
</evidence>
<comment type="caution">
    <text evidence="1">The sequence shown here is derived from an EMBL/GenBank/DDBJ whole genome shotgun (WGS) entry which is preliminary data.</text>
</comment>
<reference evidence="1 3" key="1">
    <citation type="submission" date="2013-06" db="EMBL/GenBank/DDBJ databases">
        <title>Rumen cellulosomics: divergent fiber-degrading strategies revealed by comparative genome-wide analysis of six Ruminococcal strains.</title>
        <authorList>
            <person name="Dassa B."/>
            <person name="Borovok I."/>
            <person name="Lamed R."/>
            <person name="Flint H."/>
            <person name="Yeoman C.J."/>
            <person name="White B."/>
            <person name="Bayer E.A."/>
        </authorList>
    </citation>
    <scope>NUCLEOTIDE SEQUENCE [LARGE SCALE GENOMIC DNA]</scope>
    <source>
        <strain evidence="1 3">SY3</strain>
    </source>
</reference>
<dbReference type="EMBL" id="JEOB01000001">
    <property type="protein sequence ID" value="EXM40561.1"/>
    <property type="molecule type" value="Genomic_DNA"/>
</dbReference>
<evidence type="ECO:0000313" key="2">
    <source>
        <dbReference type="EMBL" id="EXM40561.1"/>
    </source>
</evidence>
<dbReference type="EMBL" id="JEOB01000004">
    <property type="protein sequence ID" value="EXM38180.1"/>
    <property type="molecule type" value="Genomic_DNA"/>
</dbReference>
<organism evidence="1 3">
    <name type="scientific">Ruminococcus albus SY3</name>
    <dbReference type="NCBI Taxonomy" id="1341156"/>
    <lineage>
        <taxon>Bacteria</taxon>
        <taxon>Bacillati</taxon>
        <taxon>Bacillota</taxon>
        <taxon>Clostridia</taxon>
        <taxon>Eubacteriales</taxon>
        <taxon>Oscillospiraceae</taxon>
        <taxon>Ruminococcus</taxon>
    </lineage>
</organism>
<proteinExistence type="predicted"/>
<sequence>MGIHGIPIELAVKTQTGTDGFNRPIYGTTWVTVDNVLIGQPSTEEITDELNISGKRLDYLLGIPKGDTHDWEDTQVRFFGQTYETIGAPTQGIEDMIPLSWNKKVKVMRYEQS</sequence>
<dbReference type="OrthoDB" id="1653637at2"/>
<name>A0A011WMD3_RUMAL</name>
<evidence type="ECO:0008006" key="4">
    <source>
        <dbReference type="Google" id="ProtNLM"/>
    </source>
</evidence>
<dbReference type="Proteomes" id="UP000021369">
    <property type="component" value="Unassembled WGS sequence"/>
</dbReference>
<dbReference type="RefSeq" id="WP_037284571.1">
    <property type="nucleotide sequence ID" value="NZ_JEOB01000001.1"/>
</dbReference>
<gene>
    <name evidence="2" type="ORF">RASY3_01640</name>
    <name evidence="1" type="ORF">RASY3_18070</name>
</gene>
<dbReference type="AlphaFoldDB" id="A0A011WMD3"/>